<proteinExistence type="predicted"/>
<gene>
    <name evidence="1" type="ORF">TNCT_320251</name>
</gene>
<accession>A0A8X6G0S7</accession>
<protein>
    <submittedName>
        <fullName evidence="1">Uncharacterized protein</fullName>
    </submittedName>
</protein>
<evidence type="ECO:0000313" key="1">
    <source>
        <dbReference type="EMBL" id="GFQ93772.1"/>
    </source>
</evidence>
<keyword evidence="2" id="KW-1185">Reference proteome</keyword>
<reference evidence="1" key="1">
    <citation type="submission" date="2020-07" db="EMBL/GenBank/DDBJ databases">
        <title>Multicomponent nature underlies the extraordinary mechanical properties of spider dragline silk.</title>
        <authorList>
            <person name="Kono N."/>
            <person name="Nakamura H."/>
            <person name="Mori M."/>
            <person name="Yoshida Y."/>
            <person name="Ohtoshi R."/>
            <person name="Malay A.D."/>
            <person name="Moran D.A.P."/>
            <person name="Tomita M."/>
            <person name="Numata K."/>
            <person name="Arakawa K."/>
        </authorList>
    </citation>
    <scope>NUCLEOTIDE SEQUENCE</scope>
</reference>
<organism evidence="1 2">
    <name type="scientific">Trichonephila clavata</name>
    <name type="common">Joro spider</name>
    <name type="synonym">Nephila clavata</name>
    <dbReference type="NCBI Taxonomy" id="2740835"/>
    <lineage>
        <taxon>Eukaryota</taxon>
        <taxon>Metazoa</taxon>
        <taxon>Ecdysozoa</taxon>
        <taxon>Arthropoda</taxon>
        <taxon>Chelicerata</taxon>
        <taxon>Arachnida</taxon>
        <taxon>Araneae</taxon>
        <taxon>Araneomorphae</taxon>
        <taxon>Entelegynae</taxon>
        <taxon>Araneoidea</taxon>
        <taxon>Nephilidae</taxon>
        <taxon>Trichonephila</taxon>
    </lineage>
</organism>
<dbReference type="Proteomes" id="UP000887116">
    <property type="component" value="Unassembled WGS sequence"/>
</dbReference>
<evidence type="ECO:0000313" key="2">
    <source>
        <dbReference type="Proteomes" id="UP000887116"/>
    </source>
</evidence>
<name>A0A8X6G0S7_TRICU</name>
<dbReference type="AlphaFoldDB" id="A0A8X6G0S7"/>
<dbReference type="EMBL" id="BMAO01034067">
    <property type="protein sequence ID" value="GFQ93772.1"/>
    <property type="molecule type" value="Genomic_DNA"/>
</dbReference>
<comment type="caution">
    <text evidence="1">The sequence shown here is derived from an EMBL/GenBank/DDBJ whole genome shotgun (WGS) entry which is preliminary data.</text>
</comment>
<sequence>MSFDLFSIEHILALLDITHLLKHVLNWRRKLCRIAESMQTSILQDTILKLIICMPVELMLAQAQELMALPIDSSVFESYNRTIKIIFLELKPFICICMPCL</sequence>